<evidence type="ECO:0000259" key="1">
    <source>
        <dbReference type="PROSITE" id="PS51746"/>
    </source>
</evidence>
<keyword evidence="2" id="KW-0378">Hydrolase</keyword>
<evidence type="ECO:0000313" key="3">
    <source>
        <dbReference type="Proteomes" id="UP000004121"/>
    </source>
</evidence>
<dbReference type="SMART" id="SM00331">
    <property type="entry name" value="PP2C_SIG"/>
    <property type="match status" value="1"/>
</dbReference>
<keyword evidence="3" id="KW-1185">Reference proteome</keyword>
<dbReference type="AlphaFoldDB" id="C2KVE2"/>
<dbReference type="FunCoup" id="C2KVE2">
    <property type="interactions" value="118"/>
</dbReference>
<gene>
    <name evidence="2" type="primary">stp</name>
    <name evidence="2" type="ORF">HMPREF6123_0461</name>
</gene>
<dbReference type="InterPro" id="IPR001932">
    <property type="entry name" value="PPM-type_phosphatase-like_dom"/>
</dbReference>
<dbReference type="HOGENOM" id="CLU_034545_4_1_9"/>
<reference evidence="2 3" key="1">
    <citation type="submission" date="2009-04" db="EMBL/GenBank/DDBJ databases">
        <authorList>
            <person name="Qin X."/>
            <person name="Bachman B."/>
            <person name="Battles P."/>
            <person name="Bell A."/>
            <person name="Bess C."/>
            <person name="Bickham C."/>
            <person name="Chaboub L."/>
            <person name="Chen D."/>
            <person name="Coyle M."/>
            <person name="Deiros D.R."/>
            <person name="Dinh H."/>
            <person name="Forbes L."/>
            <person name="Fowler G."/>
            <person name="Francisco L."/>
            <person name="Fu Q."/>
            <person name="Gubbala S."/>
            <person name="Hale W."/>
            <person name="Han Y."/>
            <person name="Hemphill L."/>
            <person name="Highlander S.K."/>
            <person name="Hirani K."/>
            <person name="Hogues M."/>
            <person name="Jackson L."/>
            <person name="Jakkamsetti A."/>
            <person name="Javaid M."/>
            <person name="Jiang H."/>
            <person name="Korchina V."/>
            <person name="Kovar C."/>
            <person name="Lara F."/>
            <person name="Lee S."/>
            <person name="Mata R."/>
            <person name="Mathew T."/>
            <person name="Moen C."/>
            <person name="Morales K."/>
            <person name="Munidasa M."/>
            <person name="Nazareth L."/>
            <person name="Ngo R."/>
            <person name="Nguyen L."/>
            <person name="Okwuonu G."/>
            <person name="Ongeri F."/>
            <person name="Patil S."/>
            <person name="Petrosino J."/>
            <person name="Pham C."/>
            <person name="Pham P."/>
            <person name="Pu L.-L."/>
            <person name="Puazo M."/>
            <person name="Raj R."/>
            <person name="Reid J."/>
            <person name="Rouhana J."/>
            <person name="Saada N."/>
            <person name="Shang Y."/>
            <person name="Simmons D."/>
            <person name="Thornton R."/>
            <person name="Warren J."/>
            <person name="Weissenberger G."/>
            <person name="Zhang J."/>
            <person name="Zhang L."/>
            <person name="Zhou C."/>
            <person name="Zhu D."/>
            <person name="Muzny D."/>
            <person name="Worley K."/>
            <person name="Gibbs R."/>
        </authorList>
    </citation>
    <scope>NUCLEOTIDE SEQUENCE [LARGE SCALE GENOMIC DNA]</scope>
    <source>
        <strain evidence="2 3">F0268</strain>
    </source>
</reference>
<dbReference type="Proteomes" id="UP000004121">
    <property type="component" value="Unassembled WGS sequence"/>
</dbReference>
<dbReference type="NCBIfam" id="NF033484">
    <property type="entry name" value="Stp1_PP2C_phos"/>
    <property type="match status" value="1"/>
</dbReference>
<name>C2KVE2_9FIRM</name>
<dbReference type="STRING" id="585501.HMPREF6123_0461"/>
<dbReference type="InParanoid" id="C2KVE2"/>
<dbReference type="SMART" id="SM00332">
    <property type="entry name" value="PP2Cc"/>
    <property type="match status" value="1"/>
</dbReference>
<comment type="caution">
    <text evidence="2">The sequence shown here is derived from an EMBL/GenBank/DDBJ whole genome shotgun (WGS) entry which is preliminary data.</text>
</comment>
<dbReference type="SUPFAM" id="SSF81606">
    <property type="entry name" value="PP2C-like"/>
    <property type="match status" value="1"/>
</dbReference>
<proteinExistence type="predicted"/>
<dbReference type="Pfam" id="PF13672">
    <property type="entry name" value="PP2C_2"/>
    <property type="match status" value="1"/>
</dbReference>
<dbReference type="EC" id="3.1.3.16" evidence="2"/>
<dbReference type="CDD" id="cd00143">
    <property type="entry name" value="PP2Cc"/>
    <property type="match status" value="1"/>
</dbReference>
<sequence length="252" mass="28470">MEQKGLKMEFFAKTDQGKMRKMNQDFLFATGDALGKFPNLFLLADGMGGHRAGDFASRYLVESLTTLLKQEEELPLVRSLEKAIQKMNLELLRLSQSNTHLQGMGSTLVTAFVEGNSIVFSNVGDSRAYLFQRNRLRQVTRDHSYVEEMIQRGKMIRGSEEYQKSKNMITRAVGAEKYLEVDFFEEEWEEGDLFFLCSDGLSNMVDQESMVQILKDDSSLEEKGEALITLANINGGKDNIALILVKPGKEQG</sequence>
<dbReference type="GO" id="GO:0004722">
    <property type="term" value="F:protein serine/threonine phosphatase activity"/>
    <property type="evidence" value="ECO:0007669"/>
    <property type="project" value="UniProtKB-EC"/>
</dbReference>
<protein>
    <submittedName>
        <fullName evidence="2">Serine/threonine phosphatase stp</fullName>
        <ecNumber evidence="2">3.1.3.16</ecNumber>
    </submittedName>
</protein>
<organism evidence="2 3">
    <name type="scientific">Oribacterium sinus F0268</name>
    <dbReference type="NCBI Taxonomy" id="585501"/>
    <lineage>
        <taxon>Bacteria</taxon>
        <taxon>Bacillati</taxon>
        <taxon>Bacillota</taxon>
        <taxon>Clostridia</taxon>
        <taxon>Lachnospirales</taxon>
        <taxon>Lachnospiraceae</taxon>
        <taxon>Oribacterium</taxon>
    </lineage>
</organism>
<accession>C2KVE2</accession>
<dbReference type="EMBL" id="ACKX01000049">
    <property type="protein sequence ID" value="EEJ52270.1"/>
    <property type="molecule type" value="Genomic_DNA"/>
</dbReference>
<dbReference type="InterPro" id="IPR015655">
    <property type="entry name" value="PP2C"/>
</dbReference>
<dbReference type="Gene3D" id="3.60.40.10">
    <property type="entry name" value="PPM-type phosphatase domain"/>
    <property type="match status" value="1"/>
</dbReference>
<dbReference type="PROSITE" id="PS51746">
    <property type="entry name" value="PPM_2"/>
    <property type="match status" value="1"/>
</dbReference>
<evidence type="ECO:0000313" key="2">
    <source>
        <dbReference type="EMBL" id="EEJ52270.1"/>
    </source>
</evidence>
<dbReference type="eggNOG" id="COG0631">
    <property type="taxonomic scope" value="Bacteria"/>
</dbReference>
<feature type="domain" description="PPM-type phosphatase" evidence="1">
    <location>
        <begin position="9"/>
        <end position="247"/>
    </location>
</feature>
<dbReference type="PANTHER" id="PTHR47992">
    <property type="entry name" value="PROTEIN PHOSPHATASE"/>
    <property type="match status" value="1"/>
</dbReference>
<dbReference type="InterPro" id="IPR036457">
    <property type="entry name" value="PPM-type-like_dom_sf"/>
</dbReference>